<feature type="compositionally biased region" description="Basic and acidic residues" evidence="1">
    <location>
        <begin position="130"/>
        <end position="149"/>
    </location>
</feature>
<accession>N1QEV9</accession>
<evidence type="ECO:0000313" key="3">
    <source>
        <dbReference type="Proteomes" id="UP000016931"/>
    </source>
</evidence>
<dbReference type="GeneID" id="27904634"/>
<evidence type="ECO:0000256" key="1">
    <source>
        <dbReference type="SAM" id="MobiDB-lite"/>
    </source>
</evidence>
<keyword evidence="3" id="KW-1185">Reference proteome</keyword>
<evidence type="ECO:0000313" key="2">
    <source>
        <dbReference type="EMBL" id="EMF11703.1"/>
    </source>
</evidence>
<name>N1QEV9_SPHMS</name>
<dbReference type="AlphaFoldDB" id="N1QEV9"/>
<feature type="compositionally biased region" description="Basic residues" evidence="1">
    <location>
        <begin position="12"/>
        <end position="26"/>
    </location>
</feature>
<dbReference type="HOGENOM" id="CLU_095752_0_0_1"/>
<feature type="region of interest" description="Disordered" evidence="1">
    <location>
        <begin position="113"/>
        <end position="149"/>
    </location>
</feature>
<organism evidence="2 3">
    <name type="scientific">Sphaerulina musiva (strain SO2202)</name>
    <name type="common">Poplar stem canker fungus</name>
    <name type="synonym">Septoria musiva</name>
    <dbReference type="NCBI Taxonomy" id="692275"/>
    <lineage>
        <taxon>Eukaryota</taxon>
        <taxon>Fungi</taxon>
        <taxon>Dikarya</taxon>
        <taxon>Ascomycota</taxon>
        <taxon>Pezizomycotina</taxon>
        <taxon>Dothideomycetes</taxon>
        <taxon>Dothideomycetidae</taxon>
        <taxon>Mycosphaerellales</taxon>
        <taxon>Mycosphaerellaceae</taxon>
        <taxon>Sphaerulina</taxon>
    </lineage>
</organism>
<proteinExistence type="predicted"/>
<dbReference type="OMA" id="FSSRHMH"/>
<feature type="compositionally biased region" description="Acidic residues" evidence="1">
    <location>
        <begin position="115"/>
        <end position="129"/>
    </location>
</feature>
<gene>
    <name evidence="2" type="ORF">SEPMUDRAFT_15305</name>
</gene>
<protein>
    <submittedName>
        <fullName evidence="2">Uncharacterized protein</fullName>
    </submittedName>
</protein>
<dbReference type="Proteomes" id="UP000016931">
    <property type="component" value="Unassembled WGS sequence"/>
</dbReference>
<dbReference type="EMBL" id="KB456265">
    <property type="protein sequence ID" value="EMF11703.1"/>
    <property type="molecule type" value="Genomic_DNA"/>
</dbReference>
<dbReference type="RefSeq" id="XP_016759824.1">
    <property type="nucleotide sequence ID" value="XM_016907497.1"/>
</dbReference>
<feature type="non-terminal residue" evidence="2">
    <location>
        <position position="236"/>
    </location>
</feature>
<dbReference type="OrthoDB" id="5220117at2759"/>
<dbReference type="eggNOG" id="ENOG502SNP0">
    <property type="taxonomic scope" value="Eukaryota"/>
</dbReference>
<feature type="region of interest" description="Disordered" evidence="1">
    <location>
        <begin position="1"/>
        <end position="32"/>
    </location>
</feature>
<sequence length="236" mass="26636">MDDWQDAALSNRHLHNRVGKHGRGKGGKSNGAFNVQKTFGTYELKCPAAARIPQTAGEGEVKGKSPREPRLEVYNLNELGNALVGEMVLPGAVHGTVLLAGSRKTLKMAERAVELQEEVEPDEEQDDVEAGEKQEEHKRESSEDDWEQQRYHQFEKNSFRNPKFWLRWQGYKESHSPGGQHEVEVLLTGSGYLVFSGNNCEKFDATLSCDALGWDNIKLKGWKARSHSARDFQISW</sequence>
<reference evidence="2 3" key="1">
    <citation type="journal article" date="2012" name="PLoS Pathog.">
        <title>Diverse lifestyles and strategies of plant pathogenesis encoded in the genomes of eighteen Dothideomycetes fungi.</title>
        <authorList>
            <person name="Ohm R.A."/>
            <person name="Feau N."/>
            <person name="Henrissat B."/>
            <person name="Schoch C.L."/>
            <person name="Horwitz B.A."/>
            <person name="Barry K.W."/>
            <person name="Condon B.J."/>
            <person name="Copeland A.C."/>
            <person name="Dhillon B."/>
            <person name="Glaser F."/>
            <person name="Hesse C.N."/>
            <person name="Kosti I."/>
            <person name="LaButti K."/>
            <person name="Lindquist E.A."/>
            <person name="Lucas S."/>
            <person name="Salamov A.A."/>
            <person name="Bradshaw R.E."/>
            <person name="Ciuffetti L."/>
            <person name="Hamelin R.C."/>
            <person name="Kema G.H.J."/>
            <person name="Lawrence C."/>
            <person name="Scott J.A."/>
            <person name="Spatafora J.W."/>
            <person name="Turgeon B.G."/>
            <person name="de Wit P.J.G.M."/>
            <person name="Zhong S."/>
            <person name="Goodwin S.B."/>
            <person name="Grigoriev I.V."/>
        </authorList>
    </citation>
    <scope>NUCLEOTIDE SEQUENCE [LARGE SCALE GENOMIC DNA]</scope>
    <source>
        <strain evidence="2 3">SO2202</strain>
    </source>
</reference>